<protein>
    <recommendedName>
        <fullName evidence="4">BED-type domain-containing protein</fullName>
    </recommendedName>
</protein>
<dbReference type="EMBL" id="WJBH02000009">
    <property type="protein sequence ID" value="KAI9552582.1"/>
    <property type="molecule type" value="Genomic_DNA"/>
</dbReference>
<dbReference type="Proteomes" id="UP000820818">
    <property type="component" value="Linkage Group LG9"/>
</dbReference>
<evidence type="ECO:0000313" key="2">
    <source>
        <dbReference type="EMBL" id="KAI9552582.1"/>
    </source>
</evidence>
<feature type="compositionally biased region" description="Polar residues" evidence="1">
    <location>
        <begin position="70"/>
        <end position="91"/>
    </location>
</feature>
<comment type="caution">
    <text evidence="2">The sequence shown here is derived from an EMBL/GenBank/DDBJ whole genome shotgun (WGS) entry which is preliminary data.</text>
</comment>
<accession>A0AAD5KHQ7</accession>
<feature type="compositionally biased region" description="Basic and acidic residues" evidence="1">
    <location>
        <begin position="173"/>
        <end position="182"/>
    </location>
</feature>
<dbReference type="AlphaFoldDB" id="A0AAD5KHQ7"/>
<sequence>MPHAKKSAPKSRSRGRGSVSNPRGRSAAGASAQNQLDRIVNALPISQLHQNQLTESEEEEENAERDQSQDDSNAANNNTDESTMEQTISSDVQEEPPGQPISSFVISNWVPAWRRKFFYDWRQDSSTGKIYAKCELCKSCHTNRHLTGNLSSFTNFTKHLKGVHLEEWKAYEDQQSKKKGDPRQQSIKEYGTGKSIHKSRQQQLDIQLTYSMAEDNIPLNCYRSKFCRRRNYRSTRS</sequence>
<name>A0AAD5KHQ7_9CRUS</name>
<feature type="region of interest" description="Disordered" evidence="1">
    <location>
        <begin position="173"/>
        <end position="199"/>
    </location>
</feature>
<reference evidence="2 3" key="1">
    <citation type="submission" date="2022-05" db="EMBL/GenBank/DDBJ databases">
        <title>A multi-omics perspective on studying reproductive biology in Daphnia sinensis.</title>
        <authorList>
            <person name="Jia J."/>
        </authorList>
    </citation>
    <scope>NUCLEOTIDE SEQUENCE [LARGE SCALE GENOMIC DNA]</scope>
    <source>
        <strain evidence="2 3">WSL</strain>
    </source>
</reference>
<feature type="region of interest" description="Disordered" evidence="1">
    <location>
        <begin position="1"/>
        <end position="100"/>
    </location>
</feature>
<evidence type="ECO:0008006" key="4">
    <source>
        <dbReference type="Google" id="ProtNLM"/>
    </source>
</evidence>
<evidence type="ECO:0000256" key="1">
    <source>
        <dbReference type="SAM" id="MobiDB-lite"/>
    </source>
</evidence>
<keyword evidence="3" id="KW-1185">Reference proteome</keyword>
<proteinExistence type="predicted"/>
<organism evidence="2 3">
    <name type="scientific">Daphnia sinensis</name>
    <dbReference type="NCBI Taxonomy" id="1820382"/>
    <lineage>
        <taxon>Eukaryota</taxon>
        <taxon>Metazoa</taxon>
        <taxon>Ecdysozoa</taxon>
        <taxon>Arthropoda</taxon>
        <taxon>Crustacea</taxon>
        <taxon>Branchiopoda</taxon>
        <taxon>Diplostraca</taxon>
        <taxon>Cladocera</taxon>
        <taxon>Anomopoda</taxon>
        <taxon>Daphniidae</taxon>
        <taxon>Daphnia</taxon>
        <taxon>Daphnia similis group</taxon>
    </lineage>
</organism>
<gene>
    <name evidence="2" type="ORF">GHT06_020443</name>
</gene>
<feature type="compositionally biased region" description="Basic residues" evidence="1">
    <location>
        <begin position="1"/>
        <end position="15"/>
    </location>
</feature>
<evidence type="ECO:0000313" key="3">
    <source>
        <dbReference type="Proteomes" id="UP000820818"/>
    </source>
</evidence>